<keyword evidence="3" id="KW-1185">Reference proteome</keyword>
<evidence type="ECO:0000256" key="1">
    <source>
        <dbReference type="SAM" id="MobiDB-lite"/>
    </source>
</evidence>
<comment type="caution">
    <text evidence="2">The sequence shown here is derived from an EMBL/GenBank/DDBJ whole genome shotgun (WGS) entry which is preliminary data.</text>
</comment>
<proteinExistence type="predicted"/>
<protein>
    <submittedName>
        <fullName evidence="2">Uncharacterized protein</fullName>
    </submittedName>
</protein>
<accession>A0ABW4TCF8</accession>
<reference evidence="3" key="1">
    <citation type="journal article" date="2019" name="Int. J. Syst. Evol. Microbiol.">
        <title>The Global Catalogue of Microorganisms (GCM) 10K type strain sequencing project: providing services to taxonomists for standard genome sequencing and annotation.</title>
        <authorList>
            <consortium name="The Broad Institute Genomics Platform"/>
            <consortium name="The Broad Institute Genome Sequencing Center for Infectious Disease"/>
            <person name="Wu L."/>
            <person name="Ma J."/>
        </authorList>
    </citation>
    <scope>NUCLEOTIDE SEQUENCE [LARGE SCALE GENOMIC DNA]</scope>
    <source>
        <strain evidence="3">ICMP 6774ER</strain>
    </source>
</reference>
<sequence>MPQTPPSLDTLASEWLPRRGVAHLPATSNFWGGVGAADNVLAVRNLTLAPYLDDGGDWCALAVDGVPVPADEYQWSAYEITRRALTPAGVEILTSARLAFEADRLLLRFTAANPATAPAAATVSVGLDPRIAKATAGWDWEPPRPDGHVFTARLARPNLVISDGSSPAVTVLALTPAPSLLTAARAGGTAEWQVEPGRSVTIDIVVAFGETSTGSPLTSVSDGVGVLADADATAGSFQQAFDAVRAGWEKRWQDAFTPGNTHYSGSLPVLTTDDDAVSRLYYMSVLSVLACERTNLGADFNDVLGRVPGGFNGFDRVYVTGAPEWANTVTYFWDTSYCSVVLALLDPTVMKAQTMYWLTQGIHDGYAVDCVQGGLVGPWYSANDLTVFTTILNYVNYSGVADEEISTVLPQLKGIATHWRKLVRTGQSLADYGADHNLLEVLPNYVNQVPSFNAANVWMMREVADLCGRVGDPETADVLTGEADVLLADVFELYDSRNGGVWSCRHADGTLVPVRTVVDFVIAGNLLAPSLTVEQKTAMKDFVATELLAGDWMRALSRDDALASVDRADHGTEGAFDSWPALTAQTFARFGDYPAFLALLRRFSNVTRRGPFGQAHQLQAQQLRAGDGTSEGSSSAVLASPDSLQVFNNLCGGKFADVVISDLFGYTPDGTGPRLKDAAVPRGITATLSGVLFNGVEHTITSDAAGLSLS</sequence>
<dbReference type="Gene3D" id="1.50.10.10">
    <property type="match status" value="1"/>
</dbReference>
<organism evidence="2 3">
    <name type="scientific">Nonomuraea mangrovi</name>
    <dbReference type="NCBI Taxonomy" id="2316207"/>
    <lineage>
        <taxon>Bacteria</taxon>
        <taxon>Bacillati</taxon>
        <taxon>Actinomycetota</taxon>
        <taxon>Actinomycetes</taxon>
        <taxon>Streptosporangiales</taxon>
        <taxon>Streptosporangiaceae</taxon>
        <taxon>Nonomuraea</taxon>
    </lineage>
</organism>
<evidence type="ECO:0000313" key="3">
    <source>
        <dbReference type="Proteomes" id="UP001597368"/>
    </source>
</evidence>
<dbReference type="EMBL" id="JBHUFV010000095">
    <property type="protein sequence ID" value="MFD1939722.1"/>
    <property type="molecule type" value="Genomic_DNA"/>
</dbReference>
<dbReference type="SUPFAM" id="SSF48208">
    <property type="entry name" value="Six-hairpin glycosidases"/>
    <property type="match status" value="1"/>
</dbReference>
<evidence type="ECO:0000313" key="2">
    <source>
        <dbReference type="EMBL" id="MFD1939722.1"/>
    </source>
</evidence>
<dbReference type="InterPro" id="IPR012341">
    <property type="entry name" value="6hp_glycosidase-like_sf"/>
</dbReference>
<feature type="region of interest" description="Disordered" evidence="1">
    <location>
        <begin position="617"/>
        <end position="636"/>
    </location>
</feature>
<dbReference type="InterPro" id="IPR008928">
    <property type="entry name" value="6-hairpin_glycosidase_sf"/>
</dbReference>
<name>A0ABW4TCF8_9ACTN</name>
<gene>
    <name evidence="2" type="ORF">ACFSKW_50530</name>
</gene>
<dbReference type="RefSeq" id="WP_379582264.1">
    <property type="nucleotide sequence ID" value="NZ_JBHUFV010000095.1"/>
</dbReference>
<dbReference type="Proteomes" id="UP001597368">
    <property type="component" value="Unassembled WGS sequence"/>
</dbReference>